<dbReference type="OrthoDB" id="3133596at2759"/>
<accession>K5VQ57</accession>
<dbReference type="RefSeq" id="XP_007332746.1">
    <property type="nucleotide sequence ID" value="XM_007332684.1"/>
</dbReference>
<dbReference type="AlphaFoldDB" id="K5VQ57"/>
<dbReference type="GeneID" id="18827381"/>
<keyword evidence="3" id="KW-1185">Reference proteome</keyword>
<dbReference type="HOGENOM" id="CLU_393265_0_0_1"/>
<feature type="region of interest" description="Disordered" evidence="1">
    <location>
        <begin position="543"/>
        <end position="570"/>
    </location>
</feature>
<dbReference type="EMBL" id="JH971401">
    <property type="protein sequence ID" value="EKM76574.1"/>
    <property type="molecule type" value="Genomic_DNA"/>
</dbReference>
<gene>
    <name evidence="2" type="ORF">AGABI1DRAFT_131129</name>
</gene>
<proteinExistence type="predicted"/>
<dbReference type="Proteomes" id="UP000008493">
    <property type="component" value="Unassembled WGS sequence"/>
</dbReference>
<name>K5VQ57_AGABU</name>
<evidence type="ECO:0000313" key="2">
    <source>
        <dbReference type="EMBL" id="EKM76574.1"/>
    </source>
</evidence>
<feature type="compositionally biased region" description="Polar residues" evidence="1">
    <location>
        <begin position="554"/>
        <end position="566"/>
    </location>
</feature>
<dbReference type="eggNOG" id="ENOG502SQ8R">
    <property type="taxonomic scope" value="Eukaryota"/>
</dbReference>
<protein>
    <recommendedName>
        <fullName evidence="4">HNH nuclease domain-containing protein</fullName>
    </recommendedName>
</protein>
<dbReference type="KEGG" id="abp:AGABI1DRAFT131129"/>
<sequence length="623" mass="71744">MSIEQFGTCRRKLDIWLTDPIYPIRKSSRKFPNTLMKYYNDISAKVKKRVDLADVSVNERRCLIENCPNERAVHYRHLVDKKWAKDEKIVTSLEWYWQLEHGELDLDTRYNIFFAGASLHTLHDNDSWGLLPPEDLVNQYYNKLRIIDNFAYANRETFPIIPVSIPLISTASVFIGVTLIPLKASMKSIFIARQEIHAQNRPLATTDFKIHVHPFDELPDFQSHLHPKFAIVELGRKLSKLDPDTYNSLILSSPIYSRIRAIFVAWTNESPLPNNDLLSGWFNSTNDDDSLADQSALPVSQVETKVLSSWMDYNNDVSTKAKKRVDLADASINQRRCLIENCPNERAVQYCHLFAKEWTKDENLMTSLEWFWRLKHRELNLDTRYNIFFAGASLHVLHNNDSWGLLPPEDSINQYYNKLRIIGVTPFAHRETFPIIPNGVFSYRLIPLKASMRSICIARQENHALDQPVATTDFKFHVYPFDELPEIRSHIHPKFAIVELGRKLSELCADTLISLFDSFPVLSSVLAIFVAWTGKVTPPEDGFQSYWVDPENGDGQSETSTKTGPDSTRALRDERVAGLSHDTLEDHEHDVGKQGWTRESLLSWAESVEYIVEDEHDVKVPDA</sequence>
<dbReference type="OMA" id="RCLIENC"/>
<dbReference type="STRING" id="597362.K5VQ57"/>
<evidence type="ECO:0000256" key="1">
    <source>
        <dbReference type="SAM" id="MobiDB-lite"/>
    </source>
</evidence>
<reference evidence="3" key="1">
    <citation type="journal article" date="2012" name="Proc. Natl. Acad. Sci. U.S.A.">
        <title>Genome sequence of the button mushroom Agaricus bisporus reveals mechanisms governing adaptation to a humic-rich ecological niche.</title>
        <authorList>
            <person name="Morin E."/>
            <person name="Kohler A."/>
            <person name="Baker A.R."/>
            <person name="Foulongne-Oriol M."/>
            <person name="Lombard V."/>
            <person name="Nagy L.G."/>
            <person name="Ohm R.A."/>
            <person name="Patyshakuliyeva A."/>
            <person name="Brun A."/>
            <person name="Aerts A.L."/>
            <person name="Bailey A.M."/>
            <person name="Billette C."/>
            <person name="Coutinho P.M."/>
            <person name="Deakin G."/>
            <person name="Doddapaneni H."/>
            <person name="Floudas D."/>
            <person name="Grimwood J."/>
            <person name="Hilden K."/>
            <person name="Kuees U."/>
            <person name="LaButti K.M."/>
            <person name="Lapidus A."/>
            <person name="Lindquist E.A."/>
            <person name="Lucas S.M."/>
            <person name="Murat C."/>
            <person name="Riley R.W."/>
            <person name="Salamov A.A."/>
            <person name="Schmutz J."/>
            <person name="Subramanian V."/>
            <person name="Woesten H.A.B."/>
            <person name="Xu J."/>
            <person name="Eastwood D.C."/>
            <person name="Foster G.D."/>
            <person name="Sonnenberg A.S."/>
            <person name="Cullen D."/>
            <person name="de Vries R.P."/>
            <person name="Lundell T."/>
            <person name="Hibbett D.S."/>
            <person name="Henrissat B."/>
            <person name="Burton K.S."/>
            <person name="Kerrigan R.W."/>
            <person name="Challen M.P."/>
            <person name="Grigoriev I.V."/>
            <person name="Martin F."/>
        </authorList>
    </citation>
    <scope>NUCLEOTIDE SEQUENCE [LARGE SCALE GENOMIC DNA]</scope>
    <source>
        <strain evidence="3">JB137-S8 / ATCC MYA-4627 / FGSC 10392</strain>
    </source>
</reference>
<organism evidence="2 3">
    <name type="scientific">Agaricus bisporus var. burnettii (strain JB137-S8 / ATCC MYA-4627 / FGSC 10392)</name>
    <name type="common">White button mushroom</name>
    <dbReference type="NCBI Taxonomy" id="597362"/>
    <lineage>
        <taxon>Eukaryota</taxon>
        <taxon>Fungi</taxon>
        <taxon>Dikarya</taxon>
        <taxon>Basidiomycota</taxon>
        <taxon>Agaricomycotina</taxon>
        <taxon>Agaricomycetes</taxon>
        <taxon>Agaricomycetidae</taxon>
        <taxon>Agaricales</taxon>
        <taxon>Agaricineae</taxon>
        <taxon>Agaricaceae</taxon>
        <taxon>Agaricus</taxon>
    </lineage>
</organism>
<dbReference type="InParanoid" id="K5VQ57"/>
<evidence type="ECO:0000313" key="3">
    <source>
        <dbReference type="Proteomes" id="UP000008493"/>
    </source>
</evidence>
<evidence type="ECO:0008006" key="4">
    <source>
        <dbReference type="Google" id="ProtNLM"/>
    </source>
</evidence>